<gene>
    <name evidence="1" type="ORF">NDU88_003255</name>
</gene>
<dbReference type="AlphaFoldDB" id="A0AAV7T5Y1"/>
<protein>
    <submittedName>
        <fullName evidence="1">Uncharacterized protein</fullName>
    </submittedName>
</protein>
<accession>A0AAV7T5Y1</accession>
<evidence type="ECO:0000313" key="2">
    <source>
        <dbReference type="Proteomes" id="UP001066276"/>
    </source>
</evidence>
<dbReference type="EMBL" id="JANPWB010000007">
    <property type="protein sequence ID" value="KAJ1171392.1"/>
    <property type="molecule type" value="Genomic_DNA"/>
</dbReference>
<reference evidence="1" key="1">
    <citation type="journal article" date="2022" name="bioRxiv">
        <title>Sequencing and chromosome-scale assembly of the giantPleurodeles waltlgenome.</title>
        <authorList>
            <person name="Brown T."/>
            <person name="Elewa A."/>
            <person name="Iarovenko S."/>
            <person name="Subramanian E."/>
            <person name="Araus A.J."/>
            <person name="Petzold A."/>
            <person name="Susuki M."/>
            <person name="Suzuki K.-i.T."/>
            <person name="Hayashi T."/>
            <person name="Toyoda A."/>
            <person name="Oliveira C."/>
            <person name="Osipova E."/>
            <person name="Leigh N.D."/>
            <person name="Simon A."/>
            <person name="Yun M.H."/>
        </authorList>
    </citation>
    <scope>NUCLEOTIDE SEQUENCE</scope>
    <source>
        <strain evidence="1">20211129_DDA</strain>
        <tissue evidence="1">Liver</tissue>
    </source>
</reference>
<sequence>MEPDLTEDERTEDTRWLFLARRRALLQSGRGRCEAKKPVVRRSRQRGIEPLVVVRKRLVPGQTSAVCPPRVLDQEVKELLQ</sequence>
<name>A0AAV7T5Y1_PLEWA</name>
<comment type="caution">
    <text evidence="1">The sequence shown here is derived from an EMBL/GenBank/DDBJ whole genome shotgun (WGS) entry which is preliminary data.</text>
</comment>
<dbReference type="Proteomes" id="UP001066276">
    <property type="component" value="Chromosome 4_1"/>
</dbReference>
<keyword evidence="2" id="KW-1185">Reference proteome</keyword>
<evidence type="ECO:0000313" key="1">
    <source>
        <dbReference type="EMBL" id="KAJ1171392.1"/>
    </source>
</evidence>
<proteinExistence type="predicted"/>
<organism evidence="1 2">
    <name type="scientific">Pleurodeles waltl</name>
    <name type="common">Iberian ribbed newt</name>
    <dbReference type="NCBI Taxonomy" id="8319"/>
    <lineage>
        <taxon>Eukaryota</taxon>
        <taxon>Metazoa</taxon>
        <taxon>Chordata</taxon>
        <taxon>Craniata</taxon>
        <taxon>Vertebrata</taxon>
        <taxon>Euteleostomi</taxon>
        <taxon>Amphibia</taxon>
        <taxon>Batrachia</taxon>
        <taxon>Caudata</taxon>
        <taxon>Salamandroidea</taxon>
        <taxon>Salamandridae</taxon>
        <taxon>Pleurodelinae</taxon>
        <taxon>Pleurodeles</taxon>
    </lineage>
</organism>